<accession>A0ABV1G7R4</accession>
<keyword evidence="1" id="KW-0732">Signal</keyword>
<protein>
    <recommendedName>
        <fullName evidence="4">Lipoprotein</fullName>
    </recommendedName>
</protein>
<gene>
    <name evidence="2" type="ORF">WMO66_09325</name>
</gene>
<dbReference type="EMBL" id="JBBMFF010000231">
    <property type="protein sequence ID" value="MEQ2511445.1"/>
    <property type="molecule type" value="Genomic_DNA"/>
</dbReference>
<sequence>MRKLSGIFAALLLLLSACAPAAAPTEETMPETQGEELVSTLSMLPKQAISIHRAETPAEEDTETDRTDIVFVPYYASVEQLTSNSWVDQTHATKSTVLNLTKTDAVEVKWEANALLAGGRWVTSQEELQTVCSYLRSRAEDGVLHLTDEACSAPAEAFGSADFFAEQKLLLIDLCRLGSDTLLDPVVLRAEDGTVDITLRMSAPTVGEVRGNGMLCLIPVPADCTGAEITLYPEGK</sequence>
<organism evidence="2 3">
    <name type="scientific">Faecousia intestinalis</name>
    <dbReference type="NCBI Taxonomy" id="3133167"/>
    <lineage>
        <taxon>Bacteria</taxon>
        <taxon>Bacillati</taxon>
        <taxon>Bacillota</taxon>
        <taxon>Clostridia</taxon>
        <taxon>Eubacteriales</taxon>
        <taxon>Oscillospiraceae</taxon>
        <taxon>Faecousia</taxon>
    </lineage>
</organism>
<evidence type="ECO:0000256" key="1">
    <source>
        <dbReference type="SAM" id="SignalP"/>
    </source>
</evidence>
<proteinExistence type="predicted"/>
<feature type="chain" id="PRO_5046710567" description="Lipoprotein" evidence="1">
    <location>
        <begin position="22"/>
        <end position="236"/>
    </location>
</feature>
<keyword evidence="3" id="KW-1185">Reference proteome</keyword>
<dbReference type="PROSITE" id="PS51257">
    <property type="entry name" value="PROKAR_LIPOPROTEIN"/>
    <property type="match status" value="1"/>
</dbReference>
<evidence type="ECO:0000313" key="2">
    <source>
        <dbReference type="EMBL" id="MEQ2511445.1"/>
    </source>
</evidence>
<name>A0ABV1G7R4_9FIRM</name>
<dbReference type="RefSeq" id="WP_349136151.1">
    <property type="nucleotide sequence ID" value="NZ_JBBMFF010000231.1"/>
</dbReference>
<evidence type="ECO:0008006" key="4">
    <source>
        <dbReference type="Google" id="ProtNLM"/>
    </source>
</evidence>
<feature type="signal peptide" evidence="1">
    <location>
        <begin position="1"/>
        <end position="21"/>
    </location>
</feature>
<evidence type="ECO:0000313" key="3">
    <source>
        <dbReference type="Proteomes" id="UP001491552"/>
    </source>
</evidence>
<dbReference type="Proteomes" id="UP001491552">
    <property type="component" value="Unassembled WGS sequence"/>
</dbReference>
<reference evidence="2 3" key="1">
    <citation type="submission" date="2024-03" db="EMBL/GenBank/DDBJ databases">
        <title>Human intestinal bacterial collection.</title>
        <authorList>
            <person name="Pauvert C."/>
            <person name="Hitch T.C.A."/>
            <person name="Clavel T."/>
        </authorList>
    </citation>
    <scope>NUCLEOTIDE SEQUENCE [LARGE SCALE GENOMIC DNA]</scope>
    <source>
        <strain evidence="2 3">CLA-AA-H192</strain>
    </source>
</reference>
<comment type="caution">
    <text evidence="2">The sequence shown here is derived from an EMBL/GenBank/DDBJ whole genome shotgun (WGS) entry which is preliminary data.</text>
</comment>